<comment type="caution">
    <text evidence="10">The sequence shown here is derived from an EMBL/GenBank/DDBJ whole genome shotgun (WGS) entry which is preliminary data.</text>
</comment>
<evidence type="ECO:0000256" key="2">
    <source>
        <dbReference type="ARBA" id="ARBA00004496"/>
    </source>
</evidence>
<name>A0A433JIH1_9GAMM</name>
<dbReference type="InterPro" id="IPR022474">
    <property type="entry name" value="Thiopur_S-MeTfrase_Se/Te_detox"/>
</dbReference>
<dbReference type="GO" id="GO:0005737">
    <property type="term" value="C:cytoplasm"/>
    <property type="evidence" value="ECO:0007669"/>
    <property type="project" value="UniProtKB-SubCell"/>
</dbReference>
<evidence type="ECO:0000256" key="9">
    <source>
        <dbReference type="HAMAP-Rule" id="MF_00812"/>
    </source>
</evidence>
<evidence type="ECO:0000256" key="4">
    <source>
        <dbReference type="ARBA" id="ARBA00011905"/>
    </source>
</evidence>
<organism evidence="10 11">
    <name type="scientific">Legionella septentrionalis</name>
    <dbReference type="NCBI Taxonomy" id="2498109"/>
    <lineage>
        <taxon>Bacteria</taxon>
        <taxon>Pseudomonadati</taxon>
        <taxon>Pseudomonadota</taxon>
        <taxon>Gammaproteobacteria</taxon>
        <taxon>Legionellales</taxon>
        <taxon>Legionellaceae</taxon>
        <taxon>Legionella</taxon>
    </lineage>
</organism>
<dbReference type="PANTHER" id="PTHR10259:SF11">
    <property type="entry name" value="THIOPURINE S-METHYLTRANSFERASE"/>
    <property type="match status" value="1"/>
</dbReference>
<feature type="binding site" evidence="9">
    <location>
        <position position="123"/>
    </location>
    <ligand>
        <name>S-adenosyl-L-methionine</name>
        <dbReference type="ChEBI" id="CHEBI:59789"/>
    </ligand>
</feature>
<dbReference type="InterPro" id="IPR025835">
    <property type="entry name" value="Thiopurine_S-MeTrfase"/>
</dbReference>
<comment type="subcellular location">
    <subcellularLocation>
        <location evidence="2 9">Cytoplasm</location>
    </subcellularLocation>
</comment>
<dbReference type="InterPro" id="IPR008854">
    <property type="entry name" value="TPMT"/>
</dbReference>
<evidence type="ECO:0000256" key="5">
    <source>
        <dbReference type="ARBA" id="ARBA00022490"/>
    </source>
</evidence>
<dbReference type="RefSeq" id="WP_127057337.1">
    <property type="nucleotide sequence ID" value="NZ_RZGR01000021.1"/>
</dbReference>
<dbReference type="AlphaFoldDB" id="A0A433JIH1"/>
<feature type="binding site" evidence="9">
    <location>
        <position position="66"/>
    </location>
    <ligand>
        <name>S-adenosyl-L-methionine</name>
        <dbReference type="ChEBI" id="CHEBI:59789"/>
    </ligand>
</feature>
<keyword evidence="5 9" id="KW-0963">Cytoplasm</keyword>
<comment type="catalytic activity">
    <reaction evidence="1 9">
        <text>S-adenosyl-L-methionine + a thiopurine = S-adenosyl-L-homocysteine + a thiopurine S-methylether.</text>
        <dbReference type="EC" id="2.1.1.67"/>
    </reaction>
</comment>
<accession>A0A433JIH1</accession>
<protein>
    <recommendedName>
        <fullName evidence="4 9">Thiopurine S-methyltransferase</fullName>
        <ecNumber evidence="4 9">2.1.1.67</ecNumber>
    </recommendedName>
    <alternativeName>
        <fullName evidence="9">Thiopurine methyltransferase</fullName>
    </alternativeName>
</protein>
<keyword evidence="7 9" id="KW-0808">Transferase</keyword>
<dbReference type="Proteomes" id="UP000288012">
    <property type="component" value="Unassembled WGS sequence"/>
</dbReference>
<dbReference type="EMBL" id="RZGR01000021">
    <property type="protein sequence ID" value="RUQ85082.1"/>
    <property type="molecule type" value="Genomic_DNA"/>
</dbReference>
<evidence type="ECO:0000313" key="11">
    <source>
        <dbReference type="Proteomes" id="UP000288012"/>
    </source>
</evidence>
<comment type="similarity">
    <text evidence="3 9">Belongs to the class I-like SAM-binding methyltransferase superfamily. TPMT family.</text>
</comment>
<proteinExistence type="inferred from homology"/>
<feature type="binding site" evidence="9">
    <location>
        <position position="45"/>
    </location>
    <ligand>
        <name>S-adenosyl-L-methionine</name>
        <dbReference type="ChEBI" id="CHEBI:59789"/>
    </ligand>
</feature>
<dbReference type="HAMAP" id="MF_00812">
    <property type="entry name" value="Thiopur_methtran"/>
    <property type="match status" value="1"/>
</dbReference>
<reference evidence="10 11" key="1">
    <citation type="submission" date="2018-12" db="EMBL/GenBank/DDBJ databases">
        <title>Legionella sp,whole genome shotgun sequence.</title>
        <authorList>
            <person name="Wu H."/>
        </authorList>
    </citation>
    <scope>NUCLEOTIDE SEQUENCE [LARGE SCALE GENOMIC DNA]</scope>
    <source>
        <strain evidence="11">km714</strain>
    </source>
</reference>
<dbReference type="EC" id="2.1.1.67" evidence="4 9"/>
<dbReference type="SUPFAM" id="SSF53335">
    <property type="entry name" value="S-adenosyl-L-methionine-dependent methyltransferases"/>
    <property type="match status" value="1"/>
</dbReference>
<gene>
    <name evidence="10" type="primary">tmpT</name>
    <name evidence="9" type="synonym">tpm</name>
    <name evidence="10" type="ORF">EKM59_07610</name>
</gene>
<dbReference type="GO" id="GO:0010038">
    <property type="term" value="P:response to metal ion"/>
    <property type="evidence" value="ECO:0007669"/>
    <property type="project" value="InterPro"/>
</dbReference>
<sequence>MQQDYWKQKWESGEIGFNQKQPNPLLVRYLENLQLKKGARIFVPLCGKSIDMLWLREQGYHVVGVELSELACRDFFQENLLPVQTHKTANFIQFRGDKLTLYAGNYFELTADLIGDVDAVYDRAALIALPPTLRIQYVNYFSSLLKFGTNIFLISFTYDPEKMEGPPFSVDANEIQKLYGSLFHIRQLYNAPAEKISAHVRAKGVTQASEQVYQLIFTGFRK</sequence>
<feature type="binding site" evidence="9">
    <location>
        <position position="10"/>
    </location>
    <ligand>
        <name>S-adenosyl-L-methionine</name>
        <dbReference type="ChEBI" id="CHEBI:59789"/>
    </ligand>
</feature>
<dbReference type="NCBIfam" id="NF009732">
    <property type="entry name" value="PRK13255.1"/>
    <property type="match status" value="1"/>
</dbReference>
<keyword evidence="11" id="KW-1185">Reference proteome</keyword>
<keyword evidence="8 9" id="KW-0949">S-adenosyl-L-methionine</keyword>
<evidence type="ECO:0000256" key="7">
    <source>
        <dbReference type="ARBA" id="ARBA00022679"/>
    </source>
</evidence>
<dbReference type="Gene3D" id="3.40.50.150">
    <property type="entry name" value="Vaccinia Virus protein VP39"/>
    <property type="match status" value="1"/>
</dbReference>
<dbReference type="NCBIfam" id="TIGR03840">
    <property type="entry name" value="TMPT_Se_Te"/>
    <property type="match status" value="1"/>
</dbReference>
<dbReference type="GO" id="GO:0032259">
    <property type="term" value="P:methylation"/>
    <property type="evidence" value="ECO:0007669"/>
    <property type="project" value="UniProtKB-KW"/>
</dbReference>
<dbReference type="GO" id="GO:0008119">
    <property type="term" value="F:thiopurine S-methyltransferase activity"/>
    <property type="evidence" value="ECO:0007669"/>
    <property type="project" value="UniProtKB-UniRule"/>
</dbReference>
<dbReference type="PANTHER" id="PTHR10259">
    <property type="entry name" value="THIOPURINE S-METHYLTRANSFERASE"/>
    <property type="match status" value="1"/>
</dbReference>
<dbReference type="FunFam" id="3.40.50.150:FF:000101">
    <property type="entry name" value="Thiopurine S-methyltransferase"/>
    <property type="match status" value="1"/>
</dbReference>
<evidence type="ECO:0000313" key="10">
    <source>
        <dbReference type="EMBL" id="RUQ85082.1"/>
    </source>
</evidence>
<evidence type="ECO:0000256" key="6">
    <source>
        <dbReference type="ARBA" id="ARBA00022603"/>
    </source>
</evidence>
<evidence type="ECO:0000256" key="3">
    <source>
        <dbReference type="ARBA" id="ARBA00008145"/>
    </source>
</evidence>
<dbReference type="PROSITE" id="PS51585">
    <property type="entry name" value="SAM_MT_TPMT"/>
    <property type="match status" value="1"/>
</dbReference>
<dbReference type="Pfam" id="PF05724">
    <property type="entry name" value="TPMT"/>
    <property type="match status" value="1"/>
</dbReference>
<dbReference type="PIRSF" id="PIRSF023956">
    <property type="entry name" value="Thiopurine_S-methyltransferase"/>
    <property type="match status" value="1"/>
</dbReference>
<dbReference type="InterPro" id="IPR029063">
    <property type="entry name" value="SAM-dependent_MTases_sf"/>
</dbReference>
<evidence type="ECO:0000256" key="1">
    <source>
        <dbReference type="ARBA" id="ARBA00000903"/>
    </source>
</evidence>
<evidence type="ECO:0000256" key="8">
    <source>
        <dbReference type="ARBA" id="ARBA00022691"/>
    </source>
</evidence>
<keyword evidence="6 9" id="KW-0489">Methyltransferase</keyword>